<gene>
    <name evidence="1" type="ORF">ILEXP_LOCUS57187</name>
</gene>
<dbReference type="PANTHER" id="PTHR33646:SF6">
    <property type="entry name" value="TRANSMEMBRANE PROTEIN"/>
    <property type="match status" value="1"/>
</dbReference>
<reference evidence="1 2" key="1">
    <citation type="submission" date="2024-02" db="EMBL/GenBank/DDBJ databases">
        <authorList>
            <person name="Vignale AGUSTIN F."/>
            <person name="Sosa J E."/>
            <person name="Modenutti C."/>
        </authorList>
    </citation>
    <scope>NUCLEOTIDE SEQUENCE [LARGE SCALE GENOMIC DNA]</scope>
</reference>
<organism evidence="1 2">
    <name type="scientific">Ilex paraguariensis</name>
    <name type="common">yerba mate</name>
    <dbReference type="NCBI Taxonomy" id="185542"/>
    <lineage>
        <taxon>Eukaryota</taxon>
        <taxon>Viridiplantae</taxon>
        <taxon>Streptophyta</taxon>
        <taxon>Embryophyta</taxon>
        <taxon>Tracheophyta</taxon>
        <taxon>Spermatophyta</taxon>
        <taxon>Magnoliopsida</taxon>
        <taxon>eudicotyledons</taxon>
        <taxon>Gunneridae</taxon>
        <taxon>Pentapetalae</taxon>
        <taxon>asterids</taxon>
        <taxon>campanulids</taxon>
        <taxon>Aquifoliales</taxon>
        <taxon>Aquifoliaceae</taxon>
        <taxon>Ilex</taxon>
    </lineage>
</organism>
<sequence length="115" mass="13247">SKYESFLKSYNIAMIFMFSEGLVSEIEFEASFITIWSKYESFLKSYNIAMIFMFSEGLVSEIEFEASFITIWKVSQFMSRAARLNEAFSVVKRVPVIRPSLPAAGLTPWPVMSLR</sequence>
<accession>A0ABC8V018</accession>
<dbReference type="Proteomes" id="UP001642360">
    <property type="component" value="Unassembled WGS sequence"/>
</dbReference>
<dbReference type="InterPro" id="IPR045883">
    <property type="entry name" value="At4g13530-like"/>
</dbReference>
<protein>
    <submittedName>
        <fullName evidence="1">Uncharacterized protein</fullName>
    </submittedName>
</protein>
<keyword evidence="2" id="KW-1185">Reference proteome</keyword>
<proteinExistence type="predicted"/>
<dbReference type="EMBL" id="CAUOFW020009647">
    <property type="protein sequence ID" value="CAK9186692.1"/>
    <property type="molecule type" value="Genomic_DNA"/>
</dbReference>
<dbReference type="PANTHER" id="PTHR33646">
    <property type="entry name" value="GB|AAF00631.1"/>
    <property type="match status" value="1"/>
</dbReference>
<evidence type="ECO:0000313" key="1">
    <source>
        <dbReference type="EMBL" id="CAK9186692.1"/>
    </source>
</evidence>
<feature type="non-terminal residue" evidence="1">
    <location>
        <position position="1"/>
    </location>
</feature>
<dbReference type="AlphaFoldDB" id="A0ABC8V018"/>
<evidence type="ECO:0000313" key="2">
    <source>
        <dbReference type="Proteomes" id="UP001642360"/>
    </source>
</evidence>
<name>A0ABC8V018_9AQUA</name>
<comment type="caution">
    <text evidence="1">The sequence shown here is derived from an EMBL/GenBank/DDBJ whole genome shotgun (WGS) entry which is preliminary data.</text>
</comment>